<evidence type="ECO:0000256" key="3">
    <source>
        <dbReference type="ARBA" id="ARBA00023210"/>
    </source>
</evidence>
<dbReference type="PANTHER" id="PTHR34108:SF1">
    <property type="entry name" value="SEPTUM SITE-DETERMINING PROTEIN MINC"/>
    <property type="match status" value="1"/>
</dbReference>
<dbReference type="InterPro" id="IPR013033">
    <property type="entry name" value="MinC"/>
</dbReference>
<accession>F0S1F2</accession>
<dbReference type="Pfam" id="PF03775">
    <property type="entry name" value="MinC_C"/>
    <property type="match status" value="1"/>
</dbReference>
<keyword evidence="4 6" id="KW-0131">Cell cycle</keyword>
<organism evidence="8 9">
    <name type="scientific">Desulfurobacterium thermolithotrophum (strain DSM 11699 / BSA)</name>
    <dbReference type="NCBI Taxonomy" id="868864"/>
    <lineage>
        <taxon>Bacteria</taxon>
        <taxon>Pseudomonadati</taxon>
        <taxon>Aquificota</taxon>
        <taxon>Aquificia</taxon>
        <taxon>Desulfurobacteriales</taxon>
        <taxon>Desulfurobacteriaceae</taxon>
        <taxon>Desulfurobacterium</taxon>
    </lineage>
</organism>
<reference evidence="8 9" key="1">
    <citation type="journal article" date="2011" name="Stand. Genomic Sci.">
        <title>Complete genome sequence of the thermophilic sulfur-reducer Desulfurobacterium thermolithotrophum type strain (BSA(T)) from a deep-sea hydrothermal vent.</title>
        <authorList>
            <person name="Goker M."/>
            <person name="Daligault H."/>
            <person name="Mwirichia R."/>
            <person name="Lapidus A."/>
            <person name="Lucas S."/>
            <person name="Deshpande S."/>
            <person name="Pagani I."/>
            <person name="Tapia R."/>
            <person name="Cheng J.F."/>
            <person name="Goodwin L."/>
            <person name="Pitluck S."/>
            <person name="Liolios K."/>
            <person name="Ivanova N."/>
            <person name="Mavromatis K."/>
            <person name="Mikhailova N."/>
            <person name="Pati A."/>
            <person name="Chen A."/>
            <person name="Palaniappan K."/>
            <person name="Han C."/>
            <person name="Land M."/>
            <person name="Hauser L."/>
            <person name="Pan C."/>
            <person name="Brambilla E.M."/>
            <person name="Rohde M."/>
            <person name="Spring S."/>
            <person name="Sikorski J."/>
            <person name="Wirth R."/>
            <person name="Detter J.C."/>
            <person name="Woyke T."/>
            <person name="Bristow J."/>
            <person name="Eisen J.A."/>
            <person name="Markowitz V."/>
            <person name="Hugenholtz P."/>
            <person name="Kyrpides N.C."/>
            <person name="Klenk H.P."/>
        </authorList>
    </citation>
    <scope>NUCLEOTIDE SEQUENCE [LARGE SCALE GENOMIC DNA]</scope>
    <source>
        <strain evidence="9">DSM 11699 / BSA</strain>
    </source>
</reference>
<evidence type="ECO:0000256" key="5">
    <source>
        <dbReference type="ARBA" id="ARBA00025606"/>
    </source>
</evidence>
<comment type="subunit">
    <text evidence="6">Interacts with MinD and FtsZ.</text>
</comment>
<evidence type="ECO:0000259" key="7">
    <source>
        <dbReference type="Pfam" id="PF03775"/>
    </source>
</evidence>
<comment type="similarity">
    <text evidence="1 6">Belongs to the MinC family.</text>
</comment>
<dbReference type="GO" id="GO:0000902">
    <property type="term" value="P:cell morphogenesis"/>
    <property type="evidence" value="ECO:0007669"/>
    <property type="project" value="InterPro"/>
</dbReference>
<comment type="function">
    <text evidence="5 6">Cell division inhibitor that blocks the formation of polar Z ring septums. Rapidly oscillates between the poles of the cell to destabilize FtsZ filaments that have formed before they mature into polar Z rings. Prevents FtsZ polymerization.</text>
</comment>
<evidence type="ECO:0000256" key="1">
    <source>
        <dbReference type="ARBA" id="ARBA00006291"/>
    </source>
</evidence>
<keyword evidence="9" id="KW-1185">Reference proteome</keyword>
<dbReference type="eggNOG" id="COG0850">
    <property type="taxonomic scope" value="Bacteria"/>
</dbReference>
<dbReference type="GO" id="GO:0000917">
    <property type="term" value="P:division septum assembly"/>
    <property type="evidence" value="ECO:0007669"/>
    <property type="project" value="UniProtKB-KW"/>
</dbReference>
<evidence type="ECO:0000256" key="6">
    <source>
        <dbReference type="HAMAP-Rule" id="MF_00267"/>
    </source>
</evidence>
<evidence type="ECO:0000313" key="9">
    <source>
        <dbReference type="Proteomes" id="UP000007102"/>
    </source>
</evidence>
<dbReference type="InterPro" id="IPR016098">
    <property type="entry name" value="CAP/MinC_C"/>
</dbReference>
<feature type="domain" description="Septum formation inhibitor MinC C-terminal" evidence="7">
    <location>
        <begin position="114"/>
        <end position="209"/>
    </location>
</feature>
<dbReference type="InterPro" id="IPR036145">
    <property type="entry name" value="MinC_C_sf"/>
</dbReference>
<dbReference type="STRING" id="868864.Dester_0226"/>
<dbReference type="RefSeq" id="WP_013637842.1">
    <property type="nucleotide sequence ID" value="NC_015185.1"/>
</dbReference>
<evidence type="ECO:0000256" key="2">
    <source>
        <dbReference type="ARBA" id="ARBA00022618"/>
    </source>
</evidence>
<dbReference type="PANTHER" id="PTHR34108">
    <property type="entry name" value="SEPTUM SITE-DETERMINING PROTEIN MINC"/>
    <property type="match status" value="1"/>
</dbReference>
<evidence type="ECO:0000256" key="4">
    <source>
        <dbReference type="ARBA" id="ARBA00023306"/>
    </source>
</evidence>
<dbReference type="AlphaFoldDB" id="F0S1F2"/>
<protein>
    <recommendedName>
        <fullName evidence="6">Probable septum site-determining protein MinC</fullName>
    </recommendedName>
</protein>
<dbReference type="OrthoDB" id="9790810at2"/>
<dbReference type="KEGG" id="dte:Dester_0226"/>
<reference evidence="9" key="2">
    <citation type="submission" date="2011-02" db="EMBL/GenBank/DDBJ databases">
        <title>The complete genome of Desulfurobacterium thermolithotrophum DSM 11699.</title>
        <authorList>
            <consortium name="US DOE Joint Genome Institute (JGI-PGF)"/>
            <person name="Lucas S."/>
            <person name="Copeland A."/>
            <person name="Lapidus A."/>
            <person name="Bruce D."/>
            <person name="Goodwin L."/>
            <person name="Pitluck S."/>
            <person name="Kyrpides N."/>
            <person name="Mavromatis K."/>
            <person name="Pagani I."/>
            <person name="Ivanova N."/>
            <person name="Mikhailova N."/>
            <person name="Daligault H."/>
            <person name="Detter J.C."/>
            <person name="Tapia R."/>
            <person name="Han C."/>
            <person name="Land M."/>
            <person name="Hauser L."/>
            <person name="Markowitz V."/>
            <person name="Cheng J.-F."/>
            <person name="Hugenholtz P."/>
            <person name="Woyke T."/>
            <person name="Wu D."/>
            <person name="Spring S."/>
            <person name="Brambilla E."/>
            <person name="Klenk H.-P."/>
            <person name="Eisen J.A."/>
        </authorList>
    </citation>
    <scope>NUCLEOTIDE SEQUENCE [LARGE SCALE GENOMIC DNA]</scope>
    <source>
        <strain evidence="9">DSM 11699 / BSA</strain>
    </source>
</reference>
<keyword evidence="3 6" id="KW-0717">Septation</keyword>
<sequence>MEFKLRGTNVIGIEIITDSKSFDVEAIKNFILEKKQLLKGSRFIVCVEDRKLSKNEIIELSLFIQNVDELTFCGFKTNLKENRELCISLGIPCDLSEMEIEKERERAETEEVKFVRKTLRSGDKVTSTGDLVILGDVNPGAEVEAGGNVYVMGSLRGIVKAGIGKSEAEVRALYFEAPRLEICNQERTFDRKESYVNFKARVKSGKLKIESLKKGR</sequence>
<dbReference type="Gene3D" id="2.160.20.70">
    <property type="match status" value="1"/>
</dbReference>
<keyword evidence="2 6" id="KW-0132">Cell division</keyword>
<dbReference type="InParanoid" id="F0S1F2"/>
<dbReference type="SUPFAM" id="SSF63848">
    <property type="entry name" value="Cell-division inhibitor MinC, C-terminal domain"/>
    <property type="match status" value="1"/>
</dbReference>
<name>F0S1F2_DESTD</name>
<dbReference type="GO" id="GO:1901891">
    <property type="term" value="P:regulation of cell septum assembly"/>
    <property type="evidence" value="ECO:0007669"/>
    <property type="project" value="InterPro"/>
</dbReference>
<dbReference type="InterPro" id="IPR005526">
    <property type="entry name" value="Septum_form_inhib_MinC_C"/>
</dbReference>
<evidence type="ECO:0000313" key="8">
    <source>
        <dbReference type="EMBL" id="ADY72883.1"/>
    </source>
</evidence>
<dbReference type="Proteomes" id="UP000007102">
    <property type="component" value="Chromosome"/>
</dbReference>
<proteinExistence type="inferred from homology"/>
<dbReference type="EMBL" id="CP002543">
    <property type="protein sequence ID" value="ADY72883.1"/>
    <property type="molecule type" value="Genomic_DNA"/>
</dbReference>
<gene>
    <name evidence="6" type="primary">minC</name>
    <name evidence="8" type="ordered locus">Dester_0226</name>
</gene>
<dbReference type="HAMAP" id="MF_00267">
    <property type="entry name" value="MinC"/>
    <property type="match status" value="1"/>
</dbReference>
<dbReference type="HOGENOM" id="CLU_048711_2_0_0"/>